<dbReference type="Proteomes" id="UP000254841">
    <property type="component" value="Unassembled WGS sequence"/>
</dbReference>
<proteinExistence type="predicted"/>
<organism evidence="1 2">
    <name type="scientific">Helicobacter canis</name>
    <dbReference type="NCBI Taxonomy" id="29419"/>
    <lineage>
        <taxon>Bacteria</taxon>
        <taxon>Pseudomonadati</taxon>
        <taxon>Campylobacterota</taxon>
        <taxon>Epsilonproteobacteria</taxon>
        <taxon>Campylobacterales</taxon>
        <taxon>Helicobacteraceae</taxon>
        <taxon>Helicobacter</taxon>
    </lineage>
</organism>
<dbReference type="AlphaFoldDB" id="A0A377J1T2"/>
<protein>
    <submittedName>
        <fullName evidence="1">Uncharacterized protein</fullName>
    </submittedName>
</protein>
<gene>
    <name evidence="1" type="ORF">NCTC12410_00222</name>
</gene>
<accession>A0A377J1T2</accession>
<name>A0A377J1T2_9HELI</name>
<dbReference type="RefSeq" id="WP_115010751.1">
    <property type="nucleotide sequence ID" value="NZ_UGHV01000001.1"/>
</dbReference>
<dbReference type="OrthoDB" id="6105601at2"/>
<evidence type="ECO:0000313" key="2">
    <source>
        <dbReference type="Proteomes" id="UP000254841"/>
    </source>
</evidence>
<dbReference type="EMBL" id="UGHV01000001">
    <property type="protein sequence ID" value="STO96410.1"/>
    <property type="molecule type" value="Genomic_DNA"/>
</dbReference>
<sequence length="127" mass="13676">MLGMLLCLSGCGLITNGTTQKVLINTSNGKSVVATINGQKVQVPAELKISRKKGASIQVFNADNPRYEDSFFSIAGQDEMSVGVWLDILGIFLYILPGLISVGVDFATGGAYQYSNTTWIIPVREKT</sequence>
<reference evidence="1 2" key="1">
    <citation type="submission" date="2018-06" db="EMBL/GenBank/DDBJ databases">
        <authorList>
            <consortium name="Pathogen Informatics"/>
            <person name="Doyle S."/>
        </authorList>
    </citation>
    <scope>NUCLEOTIDE SEQUENCE [LARGE SCALE GENOMIC DNA]</scope>
    <source>
        <strain evidence="1 2">NCTC12410</strain>
    </source>
</reference>
<evidence type="ECO:0000313" key="1">
    <source>
        <dbReference type="EMBL" id="STO96410.1"/>
    </source>
</evidence>